<keyword evidence="2" id="KW-1185">Reference proteome</keyword>
<name>A0ABP7NVG6_9BACT</name>
<comment type="caution">
    <text evidence="1">The sequence shown here is derived from an EMBL/GenBank/DDBJ whole genome shotgun (WGS) entry which is preliminary data.</text>
</comment>
<evidence type="ECO:0000313" key="1">
    <source>
        <dbReference type="EMBL" id="GAA3954774.1"/>
    </source>
</evidence>
<organism evidence="1 2">
    <name type="scientific">Hymenobacter algoricola</name>
    <dbReference type="NCBI Taxonomy" id="486267"/>
    <lineage>
        <taxon>Bacteria</taxon>
        <taxon>Pseudomonadati</taxon>
        <taxon>Bacteroidota</taxon>
        <taxon>Cytophagia</taxon>
        <taxon>Cytophagales</taxon>
        <taxon>Hymenobacteraceae</taxon>
        <taxon>Hymenobacter</taxon>
    </lineage>
</organism>
<sequence length="169" mass="18782">MDSFNHLIMPSFKILLTITALAAAVLTGCKEERVMPGQDYLVFGWYHGACQGEGCVDIFKLDKNAGLLYEDSTDRYPSSTAPYEGQFGLTSAAQYQLVQDLPALLPHQLLTQPIGTIGQPDFADGGGYYVEITNNGQRKFWLIDTNKDNIPTYLYPFVDALQAKIIHLQ</sequence>
<gene>
    <name evidence="1" type="ORF">GCM10022406_40440</name>
</gene>
<evidence type="ECO:0000313" key="2">
    <source>
        <dbReference type="Proteomes" id="UP001499909"/>
    </source>
</evidence>
<dbReference type="EMBL" id="BAABDH010000113">
    <property type="protein sequence ID" value="GAA3954774.1"/>
    <property type="molecule type" value="Genomic_DNA"/>
</dbReference>
<proteinExistence type="predicted"/>
<dbReference type="Proteomes" id="UP001499909">
    <property type="component" value="Unassembled WGS sequence"/>
</dbReference>
<protein>
    <recommendedName>
        <fullName evidence="3">Lipoprotein</fullName>
    </recommendedName>
</protein>
<reference evidence="2" key="1">
    <citation type="journal article" date="2019" name="Int. J. Syst. Evol. Microbiol.">
        <title>The Global Catalogue of Microorganisms (GCM) 10K type strain sequencing project: providing services to taxonomists for standard genome sequencing and annotation.</title>
        <authorList>
            <consortium name="The Broad Institute Genomics Platform"/>
            <consortium name="The Broad Institute Genome Sequencing Center for Infectious Disease"/>
            <person name="Wu L."/>
            <person name="Ma J."/>
        </authorList>
    </citation>
    <scope>NUCLEOTIDE SEQUENCE [LARGE SCALE GENOMIC DNA]</scope>
    <source>
        <strain evidence="2">JCM 17214</strain>
    </source>
</reference>
<evidence type="ECO:0008006" key="3">
    <source>
        <dbReference type="Google" id="ProtNLM"/>
    </source>
</evidence>
<dbReference type="RefSeq" id="WP_345117878.1">
    <property type="nucleotide sequence ID" value="NZ_BAABDH010000113.1"/>
</dbReference>
<accession>A0ABP7NVG6</accession>